<organism evidence="1 2">
    <name type="scientific">SAR86 cluster bacterium</name>
    <dbReference type="NCBI Taxonomy" id="2030880"/>
    <lineage>
        <taxon>Bacteria</taxon>
        <taxon>Pseudomonadati</taxon>
        <taxon>Pseudomonadota</taxon>
        <taxon>Gammaproteobacteria</taxon>
        <taxon>SAR86 cluster</taxon>
    </lineage>
</organism>
<reference evidence="1" key="1">
    <citation type="submission" date="2022-05" db="EMBL/GenBank/DDBJ databases">
        <title>Single-amplified genomics reveal most streamlined microbe among free-living bacteria.</title>
        <authorList>
            <person name="Roda-Garcia J."/>
            <person name="Haro-Moreno J.M."/>
            <person name="Rodriguez-Valera F."/>
            <person name="Almagro-Moreno S."/>
            <person name="Lopez-Perez M."/>
        </authorList>
    </citation>
    <scope>NUCLEOTIDE SEQUENCE</scope>
    <source>
        <strain evidence="1">TMED112-D2-2</strain>
    </source>
</reference>
<accession>A0A9Q8TY87</accession>
<keyword evidence="2" id="KW-1185">Reference proteome</keyword>
<evidence type="ECO:0000313" key="1">
    <source>
        <dbReference type="EMBL" id="URQ63236.1"/>
    </source>
</evidence>
<protein>
    <submittedName>
        <fullName evidence="1">DUF1820 family protein</fullName>
    </submittedName>
</protein>
<sequence>MKQKIYKIKFFQVGEVYEIYAKNIYQSDFYAFLEIDGYIFDTKNNLVVDTSEEKLKAEFLNVQKTLLPINSIVRIDIVNEIGKSKISKADLKNLAQFPINIVPDKTK</sequence>
<dbReference type="EMBL" id="CP097966">
    <property type="protein sequence ID" value="URQ63236.1"/>
    <property type="molecule type" value="Genomic_DNA"/>
</dbReference>
<gene>
    <name evidence="1" type="ORF">M9B40_00270</name>
</gene>
<proteinExistence type="predicted"/>
<dbReference type="InterPro" id="IPR014949">
    <property type="entry name" value="DUF1820"/>
</dbReference>
<dbReference type="Proteomes" id="UP001056381">
    <property type="component" value="Chromosome"/>
</dbReference>
<dbReference type="Pfam" id="PF08850">
    <property type="entry name" value="DUF1820"/>
    <property type="match status" value="1"/>
</dbReference>
<dbReference type="AlphaFoldDB" id="A0A9Q8TY87"/>
<name>A0A9Q8TY87_9GAMM</name>
<evidence type="ECO:0000313" key="2">
    <source>
        <dbReference type="Proteomes" id="UP001056381"/>
    </source>
</evidence>